<evidence type="ECO:0000313" key="10">
    <source>
        <dbReference type="Proteomes" id="UP000095651"/>
    </source>
</evidence>
<evidence type="ECO:0000256" key="3">
    <source>
        <dbReference type="ARBA" id="ARBA00022741"/>
    </source>
</evidence>
<evidence type="ECO:0000259" key="7">
    <source>
        <dbReference type="Pfam" id="PF07005"/>
    </source>
</evidence>
<evidence type="ECO:0000256" key="4">
    <source>
        <dbReference type="ARBA" id="ARBA00022777"/>
    </source>
</evidence>
<dbReference type="InterPro" id="IPR042213">
    <property type="entry name" value="NBD_C_sf"/>
</dbReference>
<dbReference type="Pfam" id="PF07005">
    <property type="entry name" value="SBD_N"/>
    <property type="match status" value="1"/>
</dbReference>
<name>A0A174FHK6_9FIRM</name>
<keyword evidence="5" id="KW-0067">ATP-binding</keyword>
<comment type="similarity">
    <text evidence="1">Belongs to the four-carbon acid sugar kinase family.</text>
</comment>
<dbReference type="GO" id="GO:0016301">
    <property type="term" value="F:kinase activity"/>
    <property type="evidence" value="ECO:0007669"/>
    <property type="project" value="UniProtKB-KW"/>
</dbReference>
<keyword evidence="4" id="KW-0418">Kinase</keyword>
<evidence type="ECO:0000256" key="5">
    <source>
        <dbReference type="ARBA" id="ARBA00022840"/>
    </source>
</evidence>
<dbReference type="RefSeq" id="WP_055656264.1">
    <property type="nucleotide sequence ID" value="NZ_CABIXC010000007.1"/>
</dbReference>
<protein>
    <submittedName>
        <fullName evidence="9">Hrp-dependent type III effector-domain containing protein</fullName>
    </submittedName>
</protein>
<organism evidence="9 10">
    <name type="scientific">Hungatella hathewayi</name>
    <dbReference type="NCBI Taxonomy" id="154046"/>
    <lineage>
        <taxon>Bacteria</taxon>
        <taxon>Bacillati</taxon>
        <taxon>Bacillota</taxon>
        <taxon>Clostridia</taxon>
        <taxon>Lachnospirales</taxon>
        <taxon>Lachnospiraceae</taxon>
        <taxon>Hungatella</taxon>
    </lineage>
</organism>
<dbReference type="Proteomes" id="UP000095651">
    <property type="component" value="Unassembled WGS sequence"/>
</dbReference>
<feature type="domain" description="Four-carbon acid sugar kinase N-terminal" evidence="7">
    <location>
        <begin position="4"/>
        <end position="217"/>
    </location>
</feature>
<keyword evidence="6" id="KW-0119">Carbohydrate metabolism</keyword>
<dbReference type="InterPro" id="IPR010737">
    <property type="entry name" value="4-carb_acid_sugar_kinase_N"/>
</dbReference>
<dbReference type="InterPro" id="IPR031475">
    <property type="entry name" value="NBD_C"/>
</dbReference>
<keyword evidence="2" id="KW-0808">Transferase</keyword>
<evidence type="ECO:0000256" key="6">
    <source>
        <dbReference type="ARBA" id="ARBA00023277"/>
    </source>
</evidence>
<proteinExistence type="inferred from homology"/>
<dbReference type="AlphaFoldDB" id="A0A174FHK6"/>
<evidence type="ECO:0000313" key="9">
    <source>
        <dbReference type="EMBL" id="CUO48428.1"/>
    </source>
</evidence>
<dbReference type="Pfam" id="PF17042">
    <property type="entry name" value="NBD_C"/>
    <property type="match status" value="1"/>
</dbReference>
<dbReference type="Gene3D" id="3.40.980.20">
    <property type="entry name" value="Four-carbon acid sugar kinase, nucleotide binding domain"/>
    <property type="match status" value="1"/>
</dbReference>
<accession>A0A174FHK6</accession>
<gene>
    <name evidence="9" type="ORF">ERS852407_02955</name>
</gene>
<dbReference type="InterPro" id="IPR037051">
    <property type="entry name" value="4-carb_acid_sugar_kinase_N_sf"/>
</dbReference>
<evidence type="ECO:0000256" key="1">
    <source>
        <dbReference type="ARBA" id="ARBA00005715"/>
    </source>
</evidence>
<dbReference type="EMBL" id="CYZE01000007">
    <property type="protein sequence ID" value="CUO48428.1"/>
    <property type="molecule type" value="Genomic_DNA"/>
</dbReference>
<evidence type="ECO:0000259" key="8">
    <source>
        <dbReference type="Pfam" id="PF17042"/>
    </source>
</evidence>
<sequence length="444" mass="48832">MIKLLVIADDFTGALDTGVQFAGKGMTTKVLNYFPEDEETLKRLQAEVLVIDAQTRHLEGQEAYRKVFDVVKRAGDAGVPYIYKKTDSGLRGNIGKELEAALLASGEQYLTFIPALPAMDRITVGGVHYVEGVPIHESVFGRDPFEPVVSPSVEALFCGVSVKTVSYQESEHYERGRGKEIGIFDASSEAQIKKITEDLMKQKCLGVMAGCAGFASVLGDFLKLEIREVEIPAITDRMIIICGSINEITKRQIEYAEQNGMKRITMTPVQQFTPGYLSSEEGKRWLYGLKQDCEAGITCVIETGISDTKKVTEYRRENHIPLEEARVTISKTLGEILKQLLEMGLDATFMIIGGDTLAGFITGMRCGEITIYQELEQGTVLSSLRTEGKEQWIISKSGGFGDRKLLMEVEQLVKHSILGGGRKNAGSIFNYNAGSCLQRPGSAP</sequence>
<dbReference type="GO" id="GO:0005524">
    <property type="term" value="F:ATP binding"/>
    <property type="evidence" value="ECO:0007669"/>
    <property type="project" value="UniProtKB-KW"/>
</dbReference>
<dbReference type="SUPFAM" id="SSF142764">
    <property type="entry name" value="YgbK-like"/>
    <property type="match status" value="1"/>
</dbReference>
<feature type="domain" description="Four-carbon acid sugar kinase nucleotide binding" evidence="8">
    <location>
        <begin position="240"/>
        <end position="406"/>
    </location>
</feature>
<keyword evidence="3" id="KW-0547">Nucleotide-binding</keyword>
<evidence type="ECO:0000256" key="2">
    <source>
        <dbReference type="ARBA" id="ARBA00022679"/>
    </source>
</evidence>
<dbReference type="Gene3D" id="3.40.50.10840">
    <property type="entry name" value="Putative sugar-binding, N-terminal domain"/>
    <property type="match status" value="1"/>
</dbReference>
<reference evidence="9 10" key="1">
    <citation type="submission" date="2015-09" db="EMBL/GenBank/DDBJ databases">
        <authorList>
            <consortium name="Pathogen Informatics"/>
        </authorList>
    </citation>
    <scope>NUCLEOTIDE SEQUENCE [LARGE SCALE GENOMIC DNA]</scope>
    <source>
        <strain evidence="9 10">2789STDY5608850</strain>
    </source>
</reference>